<reference evidence="16" key="2">
    <citation type="submission" date="2025-08" db="UniProtKB">
        <authorList>
            <consortium name="Ensembl"/>
        </authorList>
    </citation>
    <scope>IDENTIFICATION</scope>
</reference>
<evidence type="ECO:0000313" key="17">
    <source>
        <dbReference type="Proteomes" id="UP000314980"/>
    </source>
</evidence>
<sequence>MSAPHGPRGGPGPAAAASAAGAMPEMPDLSHLTEEERKIILGVMDRQRKEEAKEQSMLKKLHQQFESYKDQVKKMGEESKQTQDQKSEAPTCGICHKTKFADGCGHLCSYCQTKFCARCGGRVSLRSNKEDKVVMWVCNLCRKQQEILTKSGAWFYGSGPGQVRGVFEGGPQGKKAKLQDPSLYPYQGASGDLTPASDRSRPHGGLLPRQGSLDNGSGLRYSGPGDAPIDRKRSPSASRDPNQKYDQREGGDHSQYAPTDGGMPRSPSDYGDGDPRRAPRGPHMYPDVDAARMGYRDRRGPGRWHSQEYPLDQELDGPPSEYDLQQQRQEEFQARYRSDPNLARYPVKPQPYEEQMRMHAEVGRLRHERRHSDVSLAYTEQDDPGPIRLSRQHLTERRPPMVGQRSYSVDRSSPGPMGPGLGGHRTSNHSPPTPHRSPVLGDRSGDLRRGDLGVGGDPMRRQQHHLDPSSAVRKTKREKMESMLRNDSLSSDQSESVRPPPPKPHKTKKGGKMRQVSLSSSEEELATTPEYTSCEDVEIESESVSEKGDLDGHWWDHASWHSSEASPMSLHPVTWQPSKDGDRLIGRILLNKRMKDGSVPRDSGALLGLKVVGGKMTESGRLCAFITKVRKGSLADTVGHLRPGDQVLEWNGKLLQGATFKEVYNIILESKPEPQVELVVSRPIGDIPRIPDSTHAQLESSSSSFESQKMDRPSISVTSPMSPSMLRDAPQYLSGQLSVKLWYDKVGHQLIVTILGAKDLPPREDGRPRNPYVKIYFLPDRSDKSKRRTKTVKKSLEPKWNQTFMYSPVHRREFRERMLEITLWDQARVREEESEFLGEILIELETALLDDEPHWYKLQTHDVSSIPLPRASPNAQRRQLHGESPTRRLQRSQRISDSEISDYDCEDGVGVITDYRPNGRDFQSSTLSVPEQVMSSNHCSRSADINRARSRSPSVPPPSSRSLDPAFDLRPSQYGSSSRVDHHSVSEVNYSPDSHFLTLPRTRHTQPIDDPQKDPSRNHRVYPICREEAVRLLRSTRMARAYSEGAYSSDYDYERNHGAMDRHEYHSRSRSADQRPTIERPTSRSRSTERPHDSSLMRSMPSLPSGRSAPPSPALTRAHPRSGSVQTSPTSTPMSSRRGRQLPQLPPTGKDRKDGDDGTEPCEGMDMEERTRQMKLKMNKYKQGAGSDSRLEQDYHKRSGRDPRGSDNLSAKSSDSDVSDVSAVSRTSSASRFSSTSYMSVQSERPQGNRKIRDFASKMKNRQMGSTGGMNITKSTSISGDMCNLEKTDGSQSDTAVGTVGTDDKKRRSSIGAKMQAMVGMSRKSRSTSQLSQTEAGGKKLRSTIQRSTETGLAVEMRSRMTRQASRESTDGSMNSYSSEGNLIFPGVRLSSDAQFSDFLDGLGPAQLVGRQTLATPPMGDIQIGMVEKKGALEVEVIRARGLVGKPGSKALPAPYVKVYLLENGVCIAKKKTKVARKTLDPLYQQQLPFEESPGGKVLQVIVWGDYGRMDHKSFMGAVQILLDELDLSNMVIGWFKLFPPSSLVDPTLAPLTRRASQSSLDSFSRS</sequence>
<evidence type="ECO:0000256" key="11">
    <source>
        <dbReference type="SAM" id="MobiDB-lite"/>
    </source>
</evidence>
<dbReference type="PROSITE" id="PS50004">
    <property type="entry name" value="C2"/>
    <property type="match status" value="2"/>
</dbReference>
<feature type="coiled-coil region" evidence="10">
    <location>
        <begin position="44"/>
        <end position="85"/>
    </location>
</feature>
<evidence type="ECO:0000256" key="5">
    <source>
        <dbReference type="ARBA" id="ARBA00022782"/>
    </source>
</evidence>
<evidence type="ECO:0000256" key="6">
    <source>
        <dbReference type="ARBA" id="ARBA00022833"/>
    </source>
</evidence>
<keyword evidence="3" id="KW-0677">Repeat</keyword>
<dbReference type="Gene3D" id="2.60.40.150">
    <property type="entry name" value="C2 domain"/>
    <property type="match status" value="2"/>
</dbReference>
<feature type="compositionally biased region" description="Acidic residues" evidence="11">
    <location>
        <begin position="1157"/>
        <end position="1166"/>
    </location>
</feature>
<name>A0A4W6E1K9_LATCA</name>
<feature type="domain" description="RabBD" evidence="15">
    <location>
        <begin position="26"/>
        <end position="158"/>
    </location>
</feature>
<feature type="compositionally biased region" description="Basic and acidic residues" evidence="11">
    <location>
        <begin position="458"/>
        <end position="467"/>
    </location>
</feature>
<keyword evidence="4 9" id="KW-0863">Zinc-finger</keyword>
<evidence type="ECO:0000256" key="7">
    <source>
        <dbReference type="ARBA" id="ARBA00023018"/>
    </source>
</evidence>
<feature type="compositionally biased region" description="Basic and acidic residues" evidence="11">
    <location>
        <begin position="328"/>
        <end position="338"/>
    </location>
</feature>
<dbReference type="Ensembl" id="ENSLCAT00010033143.1">
    <property type="protein sequence ID" value="ENSLCAP00010032389.1"/>
    <property type="gene ID" value="ENSLCAG00010015107.1"/>
</dbReference>
<dbReference type="GO" id="GO:0031267">
    <property type="term" value="F:small GTPase binding"/>
    <property type="evidence" value="ECO:0007669"/>
    <property type="project" value="InterPro"/>
</dbReference>
<comment type="subcellular location">
    <subcellularLocation>
        <location evidence="8">Synapse</location>
    </subcellularLocation>
</comment>
<dbReference type="SMART" id="SM00228">
    <property type="entry name" value="PDZ"/>
    <property type="match status" value="1"/>
</dbReference>
<dbReference type="Gene3D" id="2.30.42.10">
    <property type="match status" value="1"/>
</dbReference>
<dbReference type="CDD" id="cd06714">
    <property type="entry name" value="PDZ_RIM-like"/>
    <property type="match status" value="1"/>
</dbReference>
<feature type="compositionally biased region" description="Low complexity" evidence="11">
    <location>
        <begin position="1219"/>
        <end position="1237"/>
    </location>
</feature>
<feature type="region of interest" description="Disordered" evidence="11">
    <location>
        <begin position="1180"/>
        <end position="1249"/>
    </location>
</feature>
<dbReference type="InterPro" id="IPR010911">
    <property type="entry name" value="Rab_BD"/>
</dbReference>
<dbReference type="Pfam" id="PF00595">
    <property type="entry name" value="PDZ"/>
    <property type="match status" value="1"/>
</dbReference>
<evidence type="ECO:0000256" key="10">
    <source>
        <dbReference type="SAM" id="Coils"/>
    </source>
</evidence>
<feature type="compositionally biased region" description="Basic residues" evidence="11">
    <location>
        <begin position="503"/>
        <end position="512"/>
    </location>
</feature>
<evidence type="ECO:0000256" key="9">
    <source>
        <dbReference type="PROSITE-ProRule" id="PRU00091"/>
    </source>
</evidence>
<dbReference type="GO" id="GO:0044325">
    <property type="term" value="F:transmembrane transporter binding"/>
    <property type="evidence" value="ECO:0007669"/>
    <property type="project" value="TreeGrafter"/>
</dbReference>
<feature type="domain" description="C2" evidence="12">
    <location>
        <begin position="1418"/>
        <end position="1536"/>
    </location>
</feature>
<dbReference type="GO" id="GO:0008270">
    <property type="term" value="F:zinc ion binding"/>
    <property type="evidence" value="ECO:0007669"/>
    <property type="project" value="UniProtKB-KW"/>
</dbReference>
<evidence type="ECO:0000256" key="1">
    <source>
        <dbReference type="ARBA" id="ARBA00022553"/>
    </source>
</evidence>
<feature type="compositionally biased region" description="Polar residues" evidence="11">
    <location>
        <begin position="922"/>
        <end position="940"/>
    </location>
</feature>
<feature type="compositionally biased region" description="Low complexity" evidence="11">
    <location>
        <begin position="13"/>
        <end position="24"/>
    </location>
</feature>
<dbReference type="GeneTree" id="ENSGT00940000155236"/>
<dbReference type="PROSITE" id="PS50916">
    <property type="entry name" value="RABBD"/>
    <property type="match status" value="1"/>
</dbReference>
<feature type="compositionally biased region" description="Basic and acidic residues" evidence="11">
    <location>
        <begin position="241"/>
        <end position="252"/>
    </location>
</feature>
<feature type="region of interest" description="Disordered" evidence="11">
    <location>
        <begin position="865"/>
        <end position="900"/>
    </location>
</feature>
<keyword evidence="1" id="KW-0597">Phosphoprotein</keyword>
<dbReference type="CDD" id="cd04028">
    <property type="entry name" value="C2B_RIM1alpha"/>
    <property type="match status" value="1"/>
</dbReference>
<protein>
    <submittedName>
        <fullName evidence="16">Regulating synaptic membrane exocytosis 2</fullName>
    </submittedName>
</protein>
<dbReference type="SUPFAM" id="SSF57903">
    <property type="entry name" value="FYVE/PHD zinc finger"/>
    <property type="match status" value="1"/>
</dbReference>
<dbReference type="Pfam" id="PF22601">
    <property type="entry name" value="RIM2a_ZnF"/>
    <property type="match status" value="1"/>
</dbReference>
<dbReference type="GO" id="GO:0042734">
    <property type="term" value="C:presynaptic membrane"/>
    <property type="evidence" value="ECO:0007669"/>
    <property type="project" value="TreeGrafter"/>
</dbReference>
<feature type="compositionally biased region" description="Basic and acidic residues" evidence="11">
    <location>
        <begin position="1062"/>
        <end position="1095"/>
    </location>
</feature>
<dbReference type="PROSITE" id="PS50106">
    <property type="entry name" value="PDZ"/>
    <property type="match status" value="1"/>
</dbReference>
<feature type="compositionally biased region" description="Basic and acidic residues" evidence="11">
    <location>
        <begin position="1006"/>
        <end position="1017"/>
    </location>
</feature>
<feature type="domain" description="PDZ" evidence="13">
    <location>
        <begin position="587"/>
        <end position="682"/>
    </location>
</feature>
<feature type="region of interest" description="Disordered" evidence="11">
    <location>
        <begin position="1358"/>
        <end position="1377"/>
    </location>
</feature>
<dbReference type="FunFam" id="2.60.40.150:FF:000003">
    <property type="entry name" value="Regulating synaptic membrane exocytosis protein 2"/>
    <property type="match status" value="1"/>
</dbReference>
<dbReference type="SMART" id="SM00239">
    <property type="entry name" value="C2"/>
    <property type="match status" value="2"/>
</dbReference>
<dbReference type="FunFam" id="2.30.42.10:FF:000003">
    <property type="entry name" value="Regulating synaptic membrane exocytosis protein 1, putative"/>
    <property type="match status" value="1"/>
</dbReference>
<keyword evidence="7" id="KW-0770">Synapse</keyword>
<evidence type="ECO:0000259" key="13">
    <source>
        <dbReference type="PROSITE" id="PS50106"/>
    </source>
</evidence>
<feature type="compositionally biased region" description="Low complexity" evidence="11">
    <location>
        <begin position="1096"/>
        <end position="1105"/>
    </location>
</feature>
<proteinExistence type="predicted"/>
<feature type="compositionally biased region" description="Low complexity" evidence="11">
    <location>
        <begin position="1127"/>
        <end position="1136"/>
    </location>
</feature>
<dbReference type="SUPFAM" id="SSF49562">
    <property type="entry name" value="C2 domain (Calcium/lipid-binding domain, CaLB)"/>
    <property type="match status" value="2"/>
</dbReference>
<reference evidence="16" key="3">
    <citation type="submission" date="2025-09" db="UniProtKB">
        <authorList>
            <consortium name="Ensembl"/>
        </authorList>
    </citation>
    <scope>IDENTIFICATION</scope>
</reference>
<dbReference type="Gene3D" id="3.30.40.10">
    <property type="entry name" value="Zinc/RING finger domain, C3HC4 (zinc finger)"/>
    <property type="match status" value="1"/>
</dbReference>
<dbReference type="SUPFAM" id="SSF50156">
    <property type="entry name" value="PDZ domain-like"/>
    <property type="match status" value="1"/>
</dbReference>
<dbReference type="PROSITE" id="PS50178">
    <property type="entry name" value="ZF_FYVE"/>
    <property type="match status" value="1"/>
</dbReference>
<keyword evidence="6" id="KW-0862">Zinc</keyword>
<dbReference type="Pfam" id="PF00168">
    <property type="entry name" value="C2"/>
    <property type="match status" value="2"/>
</dbReference>
<dbReference type="InterPro" id="IPR001478">
    <property type="entry name" value="PDZ"/>
</dbReference>
<dbReference type="InterPro" id="IPR017455">
    <property type="entry name" value="Znf_FYVE-rel"/>
</dbReference>
<dbReference type="CDD" id="cd04031">
    <property type="entry name" value="C2A_RIM1alpha"/>
    <property type="match status" value="1"/>
</dbReference>
<dbReference type="GO" id="GO:2000300">
    <property type="term" value="P:regulation of synaptic vesicle exocytosis"/>
    <property type="evidence" value="ECO:0007669"/>
    <property type="project" value="TreeGrafter"/>
</dbReference>
<dbReference type="FunFam" id="3.30.40.10:FF:000044">
    <property type="entry name" value="Regulating synaptic membrane exocytosis protein 2"/>
    <property type="match status" value="1"/>
</dbReference>
<organism evidence="16 17">
    <name type="scientific">Lates calcarifer</name>
    <name type="common">Barramundi</name>
    <name type="synonym">Holocentrus calcarifer</name>
    <dbReference type="NCBI Taxonomy" id="8187"/>
    <lineage>
        <taxon>Eukaryota</taxon>
        <taxon>Metazoa</taxon>
        <taxon>Chordata</taxon>
        <taxon>Craniata</taxon>
        <taxon>Vertebrata</taxon>
        <taxon>Euteleostomi</taxon>
        <taxon>Actinopterygii</taxon>
        <taxon>Neopterygii</taxon>
        <taxon>Teleostei</taxon>
        <taxon>Neoteleostei</taxon>
        <taxon>Acanthomorphata</taxon>
        <taxon>Carangaria</taxon>
        <taxon>Carangaria incertae sedis</taxon>
        <taxon>Centropomidae</taxon>
        <taxon>Lates</taxon>
    </lineage>
</organism>
<evidence type="ECO:0000313" key="16">
    <source>
        <dbReference type="Ensembl" id="ENSLCAP00010032389.1"/>
    </source>
</evidence>
<dbReference type="InterPro" id="IPR036034">
    <property type="entry name" value="PDZ_sf"/>
</dbReference>
<feature type="region of interest" description="Disordered" evidence="11">
    <location>
        <begin position="1"/>
        <end position="34"/>
    </location>
</feature>
<feature type="compositionally biased region" description="Basic and acidic residues" evidence="11">
    <location>
        <begin position="354"/>
        <end position="373"/>
    </location>
</feature>
<dbReference type="GO" id="GO:0048788">
    <property type="term" value="C:cytoskeleton of presynaptic active zone"/>
    <property type="evidence" value="ECO:0007669"/>
    <property type="project" value="TreeGrafter"/>
</dbReference>
<dbReference type="PANTHER" id="PTHR12157:SF15">
    <property type="entry name" value="REGULATING SYNAPTIC MEMBRANE EXOCYTOSIS PROTEIN 2"/>
    <property type="match status" value="1"/>
</dbReference>
<dbReference type="InterPro" id="IPR013083">
    <property type="entry name" value="Znf_RING/FYVE/PHD"/>
</dbReference>
<evidence type="ECO:0000259" key="14">
    <source>
        <dbReference type="PROSITE" id="PS50178"/>
    </source>
</evidence>
<keyword evidence="5" id="KW-0221">Differentiation</keyword>
<evidence type="ECO:0000256" key="8">
    <source>
        <dbReference type="ARBA" id="ARBA00034103"/>
    </source>
</evidence>
<dbReference type="InterPro" id="IPR054386">
    <property type="entry name" value="RIM_Znf"/>
</dbReference>
<gene>
    <name evidence="16" type="primary">RIMS2</name>
</gene>
<keyword evidence="17" id="KW-1185">Reference proteome</keyword>
<feature type="domain" description="C2" evidence="12">
    <location>
        <begin position="733"/>
        <end position="856"/>
    </location>
</feature>
<feature type="region of interest" description="Disordered" evidence="11">
    <location>
        <begin position="1062"/>
        <end position="1167"/>
    </location>
</feature>
<dbReference type="InterPro" id="IPR011011">
    <property type="entry name" value="Znf_FYVE_PHD"/>
</dbReference>
<feature type="region of interest" description="Disordered" evidence="11">
    <location>
        <begin position="166"/>
        <end position="538"/>
    </location>
</feature>
<dbReference type="GO" id="GO:0006886">
    <property type="term" value="P:intracellular protein transport"/>
    <property type="evidence" value="ECO:0007669"/>
    <property type="project" value="InterPro"/>
</dbReference>
<dbReference type="GO" id="GO:0030154">
    <property type="term" value="P:cell differentiation"/>
    <property type="evidence" value="ECO:0007669"/>
    <property type="project" value="UniProtKB-KW"/>
</dbReference>
<evidence type="ECO:0000256" key="2">
    <source>
        <dbReference type="ARBA" id="ARBA00022723"/>
    </source>
</evidence>
<dbReference type="InterPro" id="IPR000008">
    <property type="entry name" value="C2_dom"/>
</dbReference>
<keyword evidence="10" id="KW-0175">Coiled coil</keyword>
<evidence type="ECO:0000259" key="15">
    <source>
        <dbReference type="PROSITE" id="PS50916"/>
    </source>
</evidence>
<dbReference type="GO" id="GO:0048791">
    <property type="term" value="P:calcium ion-regulated exocytosis of neurotransmitter"/>
    <property type="evidence" value="ECO:0007669"/>
    <property type="project" value="TreeGrafter"/>
</dbReference>
<feature type="compositionally biased region" description="Basic and acidic residues" evidence="11">
    <location>
        <begin position="1189"/>
        <end position="1205"/>
    </location>
</feature>
<keyword evidence="2" id="KW-0479">Metal-binding</keyword>
<evidence type="ECO:0000256" key="4">
    <source>
        <dbReference type="ARBA" id="ARBA00022771"/>
    </source>
</evidence>
<dbReference type="PANTHER" id="PTHR12157">
    <property type="entry name" value="REGULATING SYNAPTIC MEMBRANE EXOCYTOSIS PROTEIN"/>
    <property type="match status" value="1"/>
</dbReference>
<feature type="domain" description="FYVE-type" evidence="14">
    <location>
        <begin position="86"/>
        <end position="146"/>
    </location>
</feature>
<dbReference type="GO" id="GO:0042391">
    <property type="term" value="P:regulation of membrane potential"/>
    <property type="evidence" value="ECO:0007669"/>
    <property type="project" value="TreeGrafter"/>
</dbReference>
<feature type="region of interest" description="Disordered" evidence="11">
    <location>
        <begin position="922"/>
        <end position="1022"/>
    </location>
</feature>
<dbReference type="InterPro" id="IPR035892">
    <property type="entry name" value="C2_domain_sf"/>
</dbReference>
<dbReference type="FunFam" id="2.60.40.150:FF:000001">
    <property type="entry name" value="Regulating synaptic membrane exocytosis 3, isoform CRA_a"/>
    <property type="match status" value="1"/>
</dbReference>
<dbReference type="GO" id="GO:0050806">
    <property type="term" value="P:positive regulation of synaptic transmission"/>
    <property type="evidence" value="ECO:0007669"/>
    <property type="project" value="TreeGrafter"/>
</dbReference>
<feature type="region of interest" description="Disordered" evidence="11">
    <location>
        <begin position="1287"/>
        <end position="1353"/>
    </location>
</feature>
<evidence type="ECO:0000256" key="3">
    <source>
        <dbReference type="ARBA" id="ARBA00022737"/>
    </source>
</evidence>
<dbReference type="InterPro" id="IPR039032">
    <property type="entry name" value="Rim-like"/>
</dbReference>
<accession>A0A4W6E1K9</accession>
<reference evidence="17" key="1">
    <citation type="submission" date="2015-09" db="EMBL/GenBank/DDBJ databases">
        <authorList>
            <person name="Sai Rama Sridatta P."/>
        </authorList>
    </citation>
    <scope>NUCLEOTIDE SEQUENCE [LARGE SCALE GENOMIC DNA]</scope>
</reference>
<feature type="compositionally biased region" description="Polar residues" evidence="11">
    <location>
        <begin position="485"/>
        <end position="496"/>
    </location>
</feature>
<dbReference type="Proteomes" id="UP000314980">
    <property type="component" value="Unassembled WGS sequence"/>
</dbReference>
<dbReference type="GO" id="GO:0048167">
    <property type="term" value="P:regulation of synaptic plasticity"/>
    <property type="evidence" value="ECO:0007669"/>
    <property type="project" value="TreeGrafter"/>
</dbReference>
<feature type="region of interest" description="Disordered" evidence="11">
    <location>
        <begin position="690"/>
        <end position="723"/>
    </location>
</feature>
<evidence type="ECO:0000259" key="12">
    <source>
        <dbReference type="PROSITE" id="PS50004"/>
    </source>
</evidence>